<dbReference type="RefSeq" id="WP_188435269.1">
    <property type="nucleotide sequence ID" value="NZ_BMCM01000001.1"/>
</dbReference>
<dbReference type="PANTHER" id="PTHR30173">
    <property type="entry name" value="SIGMA 19 FACTOR"/>
    <property type="match status" value="1"/>
</dbReference>
<evidence type="ECO:0000259" key="6">
    <source>
        <dbReference type="Pfam" id="PF08281"/>
    </source>
</evidence>
<dbReference type="Proteomes" id="UP000629365">
    <property type="component" value="Unassembled WGS sequence"/>
</dbReference>
<keyword evidence="3" id="KW-0731">Sigma factor</keyword>
<dbReference type="InterPro" id="IPR052704">
    <property type="entry name" value="ECF_Sigma-70_Domain"/>
</dbReference>
<feature type="domain" description="RNA polymerase sigma factor 70 region 4 type 2" evidence="6">
    <location>
        <begin position="118"/>
        <end position="167"/>
    </location>
</feature>
<dbReference type="Pfam" id="PF08281">
    <property type="entry name" value="Sigma70_r4_2"/>
    <property type="match status" value="1"/>
</dbReference>
<name>A0ABQ1RI30_9MICO</name>
<evidence type="ECO:0000256" key="4">
    <source>
        <dbReference type="ARBA" id="ARBA00023163"/>
    </source>
</evidence>
<proteinExistence type="inferred from homology"/>
<dbReference type="Gene3D" id="1.10.1740.10">
    <property type="match status" value="1"/>
</dbReference>
<dbReference type="PANTHER" id="PTHR30173:SF36">
    <property type="entry name" value="ECF RNA POLYMERASE SIGMA FACTOR SIGJ"/>
    <property type="match status" value="1"/>
</dbReference>
<keyword evidence="2" id="KW-0805">Transcription regulation</keyword>
<dbReference type="SUPFAM" id="SSF88659">
    <property type="entry name" value="Sigma3 and sigma4 domains of RNA polymerase sigma factors"/>
    <property type="match status" value="1"/>
</dbReference>
<gene>
    <name evidence="7" type="ORF">GCM10007269_08030</name>
</gene>
<evidence type="ECO:0000313" key="8">
    <source>
        <dbReference type="Proteomes" id="UP000629365"/>
    </source>
</evidence>
<dbReference type="InterPro" id="IPR007627">
    <property type="entry name" value="RNA_pol_sigma70_r2"/>
</dbReference>
<dbReference type="InterPro" id="IPR013324">
    <property type="entry name" value="RNA_pol_sigma_r3/r4-like"/>
</dbReference>
<dbReference type="SUPFAM" id="SSF88946">
    <property type="entry name" value="Sigma2 domain of RNA polymerase sigma factors"/>
    <property type="match status" value="1"/>
</dbReference>
<evidence type="ECO:0000256" key="3">
    <source>
        <dbReference type="ARBA" id="ARBA00023082"/>
    </source>
</evidence>
<accession>A0ABQ1RI30</accession>
<evidence type="ECO:0000256" key="2">
    <source>
        <dbReference type="ARBA" id="ARBA00023015"/>
    </source>
</evidence>
<keyword evidence="8" id="KW-1185">Reference proteome</keyword>
<sequence>MTPYPQYVYSSDDEALDVFLRHRPRLFGIAYRVLGSAFEAEDVVQETWIRWHLCDQSEVRDPGAFLATTTTRLAINVLGSAHSRHETYIGPWLPTPVDTSDDPTLGAERAEALEFATLLLMERLTPTERAAYVLREAFAYPYPRIAEIIRTTEVAARQLVSRARRHLSADAPHVADREAQKNLFRAFLDAARGGDATALERLLSEDACFPRTRLNSSLRSGLLGSSRGKVSQTARRGTR</sequence>
<comment type="caution">
    <text evidence="7">The sequence shown here is derived from an EMBL/GenBank/DDBJ whole genome shotgun (WGS) entry which is preliminary data.</text>
</comment>
<dbReference type="Gene3D" id="1.10.10.10">
    <property type="entry name" value="Winged helix-like DNA-binding domain superfamily/Winged helix DNA-binding domain"/>
    <property type="match status" value="1"/>
</dbReference>
<keyword evidence="4" id="KW-0804">Transcription</keyword>
<organism evidence="7 8">
    <name type="scientific">Microbacterium murale</name>
    <dbReference type="NCBI Taxonomy" id="1081040"/>
    <lineage>
        <taxon>Bacteria</taxon>
        <taxon>Bacillati</taxon>
        <taxon>Actinomycetota</taxon>
        <taxon>Actinomycetes</taxon>
        <taxon>Micrococcales</taxon>
        <taxon>Microbacteriaceae</taxon>
        <taxon>Microbacterium</taxon>
    </lineage>
</organism>
<dbReference type="EMBL" id="BMCM01000001">
    <property type="protein sequence ID" value="GGD67306.1"/>
    <property type="molecule type" value="Genomic_DNA"/>
</dbReference>
<comment type="similarity">
    <text evidence="1">Belongs to the sigma-70 factor family. ECF subfamily.</text>
</comment>
<dbReference type="Pfam" id="PF04542">
    <property type="entry name" value="Sigma70_r2"/>
    <property type="match status" value="1"/>
</dbReference>
<evidence type="ECO:0000256" key="1">
    <source>
        <dbReference type="ARBA" id="ARBA00010641"/>
    </source>
</evidence>
<reference evidence="8" key="1">
    <citation type="journal article" date="2019" name="Int. J. Syst. Evol. Microbiol.">
        <title>The Global Catalogue of Microorganisms (GCM) 10K type strain sequencing project: providing services to taxonomists for standard genome sequencing and annotation.</title>
        <authorList>
            <consortium name="The Broad Institute Genomics Platform"/>
            <consortium name="The Broad Institute Genome Sequencing Center for Infectious Disease"/>
            <person name="Wu L."/>
            <person name="Ma J."/>
        </authorList>
    </citation>
    <scope>NUCLEOTIDE SEQUENCE [LARGE SCALE GENOMIC DNA]</scope>
    <source>
        <strain evidence="8">CCM 7640</strain>
    </source>
</reference>
<protein>
    <submittedName>
        <fullName evidence="7">Uncharacterized protein</fullName>
    </submittedName>
</protein>
<dbReference type="InterPro" id="IPR013325">
    <property type="entry name" value="RNA_pol_sigma_r2"/>
</dbReference>
<feature type="domain" description="RNA polymerase sigma-70 region 2" evidence="5">
    <location>
        <begin position="19"/>
        <end position="78"/>
    </location>
</feature>
<dbReference type="InterPro" id="IPR013249">
    <property type="entry name" value="RNA_pol_sigma70_r4_t2"/>
</dbReference>
<dbReference type="InterPro" id="IPR036388">
    <property type="entry name" value="WH-like_DNA-bd_sf"/>
</dbReference>
<evidence type="ECO:0000259" key="5">
    <source>
        <dbReference type="Pfam" id="PF04542"/>
    </source>
</evidence>
<evidence type="ECO:0000313" key="7">
    <source>
        <dbReference type="EMBL" id="GGD67306.1"/>
    </source>
</evidence>